<feature type="signal peptide" evidence="1">
    <location>
        <begin position="1"/>
        <end position="17"/>
    </location>
</feature>
<protein>
    <submittedName>
        <fullName evidence="2">Uncharacterized protein</fullName>
    </submittedName>
</protein>
<reference evidence="2 3" key="1">
    <citation type="submission" date="2016-03" db="EMBL/GenBank/DDBJ databases">
        <authorList>
            <person name="Ploux O."/>
        </authorList>
    </citation>
    <scope>NUCLEOTIDE SEQUENCE [LARGE SCALE GENOMIC DNA]</scope>
    <source>
        <strain evidence="2 3">R0</strain>
    </source>
</reference>
<comment type="caution">
    <text evidence="2">The sequence shown here is derived from an EMBL/GenBank/DDBJ whole genome shotgun (WGS) entry which is preliminary data.</text>
</comment>
<keyword evidence="3" id="KW-1185">Reference proteome</keyword>
<dbReference type="Proteomes" id="UP000075320">
    <property type="component" value="Unassembled WGS sequence"/>
</dbReference>
<dbReference type="RefSeq" id="WP_061833053.1">
    <property type="nucleotide sequence ID" value="NZ_LUKE01000001.1"/>
</dbReference>
<gene>
    <name evidence="2" type="ORF">AZI86_00055</name>
</gene>
<evidence type="ECO:0000256" key="1">
    <source>
        <dbReference type="SAM" id="SignalP"/>
    </source>
</evidence>
<dbReference type="EMBL" id="LUKE01000001">
    <property type="protein sequence ID" value="KYG65509.1"/>
    <property type="molecule type" value="Genomic_DNA"/>
</dbReference>
<evidence type="ECO:0000313" key="3">
    <source>
        <dbReference type="Proteomes" id="UP000075320"/>
    </source>
</evidence>
<proteinExistence type="predicted"/>
<name>A0A150WMJ8_BDEBC</name>
<keyword evidence="1" id="KW-0732">Signal</keyword>
<evidence type="ECO:0000313" key="2">
    <source>
        <dbReference type="EMBL" id="KYG65509.1"/>
    </source>
</evidence>
<feature type="chain" id="PRO_5007573410" evidence="1">
    <location>
        <begin position="18"/>
        <end position="130"/>
    </location>
</feature>
<organism evidence="2 3">
    <name type="scientific">Bdellovibrio bacteriovorus</name>
    <dbReference type="NCBI Taxonomy" id="959"/>
    <lineage>
        <taxon>Bacteria</taxon>
        <taxon>Pseudomonadati</taxon>
        <taxon>Bdellovibrionota</taxon>
        <taxon>Bdellovibrionia</taxon>
        <taxon>Bdellovibrionales</taxon>
        <taxon>Pseudobdellovibrionaceae</taxon>
        <taxon>Bdellovibrio</taxon>
    </lineage>
</organism>
<dbReference type="AlphaFoldDB" id="A0A150WMJ8"/>
<sequence length="130" mass="14608">MKKIVLILLFLPSMSVAENADRLEKSMAKIFSCHKEFNRDFDQYLHCAKNVFSDTVDRENQVRTSTAFVALTAARKKVRPCDSKEKSFAPRDPGPGKILMCMNFKDGLGGDHTAFIGSIDGKKISFIRAF</sequence>
<accession>A0A150WMJ8</accession>